<evidence type="ECO:0000313" key="2">
    <source>
        <dbReference type="EMBL" id="MCU4752478.1"/>
    </source>
</evidence>
<reference evidence="2 3" key="1">
    <citation type="submission" date="2022-09" db="EMBL/GenBank/DDBJ databases">
        <title>Enrichment on poylsaccharides allowed isolation of novel metabolic and taxonomic groups of Haloarchaea.</title>
        <authorList>
            <person name="Sorokin D.Y."/>
            <person name="Elcheninov A.G."/>
            <person name="Khizhniak T.V."/>
            <person name="Kolganova T.V."/>
            <person name="Kublanov I.V."/>
        </authorList>
    </citation>
    <scope>NUCLEOTIDE SEQUENCE [LARGE SCALE GENOMIC DNA]</scope>
    <source>
        <strain evidence="2 3">AArc-curdl1</strain>
    </source>
</reference>
<dbReference type="EMBL" id="JAOPJZ010000007">
    <property type="protein sequence ID" value="MCU4752478.1"/>
    <property type="molecule type" value="Genomic_DNA"/>
</dbReference>
<accession>A0AAP2Z8W9</accession>
<protein>
    <submittedName>
        <fullName evidence="2">Polysaccharide deacetylase</fullName>
    </submittedName>
</protein>
<sequence length="634" mass="69441">MRETISRRRALATLGVTSAALAGCTEYLPDETSEITGEEPNENTTNGSDSNGESATESNDVKWPAIDTGEVLSDFENLDRWEARTGHIEAAPDEARTGSQAVVLESDDETAEMRHFFPEGLDLEGWDTSVAIKAEEVSRVVVEFIAPTRDQRLTTVRPIPDEFDGWFRLDCGYEHKPEGEPVLSDVSQLNIVAVGPEGGPTRIVVDDLRRTEAVDNGKAILAFYGGHDSHYEIAAELLEERGWAGAVPVDPGRVGGEGRMDFPELRQLRDRGWDVCSYPRSERDITEQPEDRQRTVIGTARNSLADHGFPDGARHFFAPDWRRMDDTTHTIVRELHESGFLFGSCPTGAPPTGMHMTPVIWGPALRNGVRRHINLCDQYRQLTVIRIPPILDEEDVEGDAMSLGDFEHLLDHIEHRGLDVITPSDLVDGIEESNDNDGEAENESRPDGQILEGGHTHRFEGTVSGETETFDLAEGILTASHESDGEFIVELQAIDGEVPNERLVTSTDGDSGESILVVSDGTYKLEVDTDGPWSVSLEQPEVHSDDLEDPPLEASGEGSGFIGPLWAEGGLSLDVTHDGEGPFIVDGYGVDGSWEQLVDQTGPFDNSRSYAANGVCWINVEADGNWSIEAISND</sequence>
<name>A0AAP2Z8W9_9EURY</name>
<feature type="region of interest" description="Disordered" evidence="1">
    <location>
        <begin position="33"/>
        <end position="63"/>
    </location>
</feature>
<gene>
    <name evidence="2" type="ORF">OB919_10840</name>
</gene>
<evidence type="ECO:0000256" key="1">
    <source>
        <dbReference type="SAM" id="MobiDB-lite"/>
    </source>
</evidence>
<comment type="caution">
    <text evidence="2">The sequence shown here is derived from an EMBL/GenBank/DDBJ whole genome shotgun (WGS) entry which is preliminary data.</text>
</comment>
<feature type="compositionally biased region" description="Acidic residues" evidence="1">
    <location>
        <begin position="428"/>
        <end position="441"/>
    </location>
</feature>
<dbReference type="RefSeq" id="WP_342808880.1">
    <property type="nucleotide sequence ID" value="NZ_JAOPJZ010000007.1"/>
</dbReference>
<feature type="region of interest" description="Disordered" evidence="1">
    <location>
        <begin position="427"/>
        <end position="455"/>
    </location>
</feature>
<dbReference type="InterPro" id="IPR011330">
    <property type="entry name" value="Glyco_hydro/deAcase_b/a-brl"/>
</dbReference>
<keyword evidence="3" id="KW-1185">Reference proteome</keyword>
<dbReference type="GO" id="GO:0005975">
    <property type="term" value="P:carbohydrate metabolic process"/>
    <property type="evidence" value="ECO:0007669"/>
    <property type="project" value="InterPro"/>
</dbReference>
<dbReference type="PROSITE" id="PS51257">
    <property type="entry name" value="PROKAR_LIPOPROTEIN"/>
    <property type="match status" value="1"/>
</dbReference>
<dbReference type="AlphaFoldDB" id="A0AAP2Z8W9"/>
<dbReference type="Proteomes" id="UP001321047">
    <property type="component" value="Unassembled WGS sequence"/>
</dbReference>
<proteinExistence type="predicted"/>
<organism evidence="2 3">
    <name type="scientific">Natronosalvus hydrolyticus</name>
    <dbReference type="NCBI Taxonomy" id="2979988"/>
    <lineage>
        <taxon>Archaea</taxon>
        <taxon>Methanobacteriati</taxon>
        <taxon>Methanobacteriota</taxon>
        <taxon>Stenosarchaea group</taxon>
        <taxon>Halobacteria</taxon>
        <taxon>Halobacteriales</taxon>
        <taxon>Natrialbaceae</taxon>
        <taxon>Natronosalvus</taxon>
    </lineage>
</organism>
<feature type="compositionally biased region" description="Polar residues" evidence="1">
    <location>
        <begin position="42"/>
        <end position="58"/>
    </location>
</feature>
<evidence type="ECO:0000313" key="3">
    <source>
        <dbReference type="Proteomes" id="UP001321047"/>
    </source>
</evidence>
<dbReference type="Gene3D" id="3.20.20.370">
    <property type="entry name" value="Glycoside hydrolase/deacetylase"/>
    <property type="match status" value="1"/>
</dbReference>
<dbReference type="SUPFAM" id="SSF88713">
    <property type="entry name" value="Glycoside hydrolase/deacetylase"/>
    <property type="match status" value="1"/>
</dbReference>
<dbReference type="CDD" id="cd10970">
    <property type="entry name" value="CE4_DAC_u1_6s"/>
    <property type="match status" value="1"/>
</dbReference>